<feature type="transmembrane region" description="Helical" evidence="1">
    <location>
        <begin position="74"/>
        <end position="94"/>
    </location>
</feature>
<dbReference type="AlphaFoldDB" id="A0A4U1BM97"/>
<evidence type="ECO:0000313" key="3">
    <source>
        <dbReference type="Proteomes" id="UP000305675"/>
    </source>
</evidence>
<keyword evidence="1" id="KW-1133">Transmembrane helix</keyword>
<organism evidence="2 3">
    <name type="scientific">Ferrimonas aestuarii</name>
    <dbReference type="NCBI Taxonomy" id="2569539"/>
    <lineage>
        <taxon>Bacteria</taxon>
        <taxon>Pseudomonadati</taxon>
        <taxon>Pseudomonadota</taxon>
        <taxon>Gammaproteobacteria</taxon>
        <taxon>Alteromonadales</taxon>
        <taxon>Ferrimonadaceae</taxon>
        <taxon>Ferrimonas</taxon>
    </lineage>
</organism>
<sequence length="126" mass="13883">MKTTNFLTLHSVIYGVFALLLFFVPDQMWPLYGLEINDQYARFLSQHNSIFLGGLAAIGFLLRDLESTSAQIKLLQGILITNLLGACITLYGCLTGSFSGFGWSDPLFFAIVSLLSANQLIGLKRS</sequence>
<dbReference type="OrthoDB" id="1162181at2"/>
<evidence type="ECO:0008006" key="4">
    <source>
        <dbReference type="Google" id="ProtNLM"/>
    </source>
</evidence>
<evidence type="ECO:0000256" key="1">
    <source>
        <dbReference type="SAM" id="Phobius"/>
    </source>
</evidence>
<protein>
    <recommendedName>
        <fullName evidence="4">DUF4345 domain-containing protein</fullName>
    </recommendedName>
</protein>
<accession>A0A4U1BM97</accession>
<dbReference type="Proteomes" id="UP000305675">
    <property type="component" value="Unassembled WGS sequence"/>
</dbReference>
<keyword evidence="1" id="KW-0812">Transmembrane</keyword>
<reference evidence="2 3" key="1">
    <citation type="submission" date="2019-04" db="EMBL/GenBank/DDBJ databases">
        <authorList>
            <person name="Hwang J.C."/>
        </authorList>
    </citation>
    <scope>NUCLEOTIDE SEQUENCE [LARGE SCALE GENOMIC DNA]</scope>
    <source>
        <strain evidence="2 3">IMCC35002</strain>
    </source>
</reference>
<name>A0A4U1BM97_9GAMM</name>
<keyword evidence="3" id="KW-1185">Reference proteome</keyword>
<evidence type="ECO:0000313" key="2">
    <source>
        <dbReference type="EMBL" id="TKB54285.1"/>
    </source>
</evidence>
<comment type="caution">
    <text evidence="2">The sequence shown here is derived from an EMBL/GenBank/DDBJ whole genome shotgun (WGS) entry which is preliminary data.</text>
</comment>
<feature type="transmembrane region" description="Helical" evidence="1">
    <location>
        <begin position="106"/>
        <end position="123"/>
    </location>
</feature>
<dbReference type="EMBL" id="SWCJ01000009">
    <property type="protein sequence ID" value="TKB54285.1"/>
    <property type="molecule type" value="Genomic_DNA"/>
</dbReference>
<feature type="transmembrane region" description="Helical" evidence="1">
    <location>
        <begin position="7"/>
        <end position="24"/>
    </location>
</feature>
<dbReference type="RefSeq" id="WP_136863834.1">
    <property type="nucleotide sequence ID" value="NZ_SWCJ01000009.1"/>
</dbReference>
<gene>
    <name evidence="2" type="ORF">FCL42_12905</name>
</gene>
<keyword evidence="1" id="KW-0472">Membrane</keyword>
<feature type="transmembrane region" description="Helical" evidence="1">
    <location>
        <begin position="44"/>
        <end position="62"/>
    </location>
</feature>
<proteinExistence type="predicted"/>